<accession>A0ABS1WNQ4</accession>
<keyword evidence="2" id="KW-1185">Reference proteome</keyword>
<protein>
    <submittedName>
        <fullName evidence="1">Uncharacterized protein</fullName>
    </submittedName>
</protein>
<dbReference type="EMBL" id="JAEMEF010000013">
    <property type="protein sequence ID" value="MBL7560761.1"/>
    <property type="molecule type" value="Genomic_DNA"/>
</dbReference>
<comment type="caution">
    <text evidence="1">The sequence shown here is derived from an EMBL/GenBank/DDBJ whole genome shotgun (WGS) entry which is preliminary data.</text>
</comment>
<sequence length="232" mass="26818">MSITAKLYVEDKVFNILNFNFSFNQQSSMSGLPSAKPTGGQFDIVLEATKDPIFYEWMTSNSLMNKVKIEISQSFTFGKTRQIELIDVYCLLHQDTFNGVNNQPMQTLIKLSPAILLQNGEKMFEWYWKVTDLDANVEETVLDTTEPKLLNYYIEDLENNRINDASIKENQEIYLVINSENTQGEVVDIDLENHAIDFEYNGQWMKDDIINDVVLNDTFTKVKLKAVKQKEN</sequence>
<evidence type="ECO:0000313" key="2">
    <source>
        <dbReference type="Proteomes" id="UP000605013"/>
    </source>
</evidence>
<proteinExistence type="predicted"/>
<evidence type="ECO:0000313" key="1">
    <source>
        <dbReference type="EMBL" id="MBL7560761.1"/>
    </source>
</evidence>
<dbReference type="RefSeq" id="WP_203001268.1">
    <property type="nucleotide sequence ID" value="NZ_JAEMEF010000013.1"/>
</dbReference>
<organism evidence="1 2">
    <name type="scientific">Olleya sediminilitoris</name>
    <dbReference type="NCBI Taxonomy" id="2795739"/>
    <lineage>
        <taxon>Bacteria</taxon>
        <taxon>Pseudomonadati</taxon>
        <taxon>Bacteroidota</taxon>
        <taxon>Flavobacteriia</taxon>
        <taxon>Flavobacteriales</taxon>
        <taxon>Flavobacteriaceae</taxon>
    </lineage>
</organism>
<name>A0ABS1WNQ4_9FLAO</name>
<reference evidence="1 2" key="1">
    <citation type="submission" date="2020-12" db="EMBL/GenBank/DDBJ databases">
        <title>Olleya sediminilitoris sp. nov., isolated from a tidal flat.</title>
        <authorList>
            <person name="Park S."/>
            <person name="Yoon J.-H."/>
        </authorList>
    </citation>
    <scope>NUCLEOTIDE SEQUENCE [LARGE SCALE GENOMIC DNA]</scope>
    <source>
        <strain evidence="1 2">YSTF-M6</strain>
    </source>
</reference>
<dbReference type="InterPro" id="IPR041408">
    <property type="entry name" value="Hcp_Tssd"/>
</dbReference>
<gene>
    <name evidence="1" type="ORF">JAO71_13210</name>
</gene>
<dbReference type="Proteomes" id="UP000605013">
    <property type="component" value="Unassembled WGS sequence"/>
</dbReference>
<dbReference type="Pfam" id="PF17642">
    <property type="entry name" value="TssD"/>
    <property type="match status" value="1"/>
</dbReference>